<evidence type="ECO:0000256" key="4">
    <source>
        <dbReference type="ARBA" id="ARBA00022741"/>
    </source>
</evidence>
<dbReference type="GO" id="GO:0005524">
    <property type="term" value="F:ATP binding"/>
    <property type="evidence" value="ECO:0007669"/>
    <property type="project" value="UniProtKB-UniRule"/>
</dbReference>
<evidence type="ECO:0000256" key="11">
    <source>
        <dbReference type="SAM" id="Phobius"/>
    </source>
</evidence>
<feature type="transmembrane region" description="Helical" evidence="11">
    <location>
        <begin position="301"/>
        <end position="322"/>
    </location>
</feature>
<dbReference type="SMART" id="SM00220">
    <property type="entry name" value="S_TKc"/>
    <property type="match status" value="1"/>
</dbReference>
<evidence type="ECO:0000256" key="6">
    <source>
        <dbReference type="ARBA" id="ARBA00022840"/>
    </source>
</evidence>
<dbReference type="AlphaFoldDB" id="A0A4Q9KBZ6"/>
<dbReference type="InterPro" id="IPR008271">
    <property type="entry name" value="Ser/Thr_kinase_AS"/>
</dbReference>
<dbReference type="GO" id="GO:0045717">
    <property type="term" value="P:negative regulation of fatty acid biosynthetic process"/>
    <property type="evidence" value="ECO:0007669"/>
    <property type="project" value="UniProtKB-ARBA"/>
</dbReference>
<accession>A0A4Q9KBZ6</accession>
<evidence type="ECO:0000256" key="8">
    <source>
        <dbReference type="ARBA" id="ARBA00048679"/>
    </source>
</evidence>
<feature type="binding site" evidence="9">
    <location>
        <position position="60"/>
    </location>
    <ligand>
        <name>ATP</name>
        <dbReference type="ChEBI" id="CHEBI:30616"/>
    </ligand>
</feature>
<dbReference type="OrthoDB" id="9762169at2"/>
<dbReference type="FunFam" id="3.30.200.20:FF:000035">
    <property type="entry name" value="Serine/threonine protein kinase Stk1"/>
    <property type="match status" value="1"/>
</dbReference>
<dbReference type="PROSITE" id="PS50011">
    <property type="entry name" value="PROTEIN_KINASE_DOM"/>
    <property type="match status" value="1"/>
</dbReference>
<proteinExistence type="predicted"/>
<feature type="region of interest" description="Disordered" evidence="10">
    <location>
        <begin position="1"/>
        <end position="21"/>
    </location>
</feature>
<dbReference type="PROSITE" id="PS00107">
    <property type="entry name" value="PROTEIN_KINASE_ATP"/>
    <property type="match status" value="1"/>
</dbReference>
<evidence type="ECO:0000256" key="10">
    <source>
        <dbReference type="SAM" id="MobiDB-lite"/>
    </source>
</evidence>
<gene>
    <name evidence="13" type="ORF">ET989_11350</name>
</gene>
<keyword evidence="3" id="KW-0808">Transferase</keyword>
<dbReference type="InterPro" id="IPR000719">
    <property type="entry name" value="Prot_kinase_dom"/>
</dbReference>
<protein>
    <recommendedName>
        <fullName evidence="1">non-specific serine/threonine protein kinase</fullName>
        <ecNumber evidence="1">2.7.11.1</ecNumber>
    </recommendedName>
</protein>
<name>A0A4Q9KBZ6_9ACTN</name>
<keyword evidence="14" id="KW-1185">Reference proteome</keyword>
<dbReference type="CDD" id="cd14014">
    <property type="entry name" value="STKc_PknB_like"/>
    <property type="match status" value="1"/>
</dbReference>
<evidence type="ECO:0000256" key="9">
    <source>
        <dbReference type="PROSITE-ProRule" id="PRU10141"/>
    </source>
</evidence>
<keyword evidence="2 13" id="KW-0723">Serine/threonine-protein kinase</keyword>
<feature type="region of interest" description="Disordered" evidence="10">
    <location>
        <begin position="390"/>
        <end position="434"/>
    </location>
</feature>
<dbReference type="InterPro" id="IPR011009">
    <property type="entry name" value="Kinase-like_dom_sf"/>
</dbReference>
<evidence type="ECO:0000256" key="2">
    <source>
        <dbReference type="ARBA" id="ARBA00022527"/>
    </source>
</evidence>
<evidence type="ECO:0000256" key="1">
    <source>
        <dbReference type="ARBA" id="ARBA00012513"/>
    </source>
</evidence>
<dbReference type="SUPFAM" id="SSF56112">
    <property type="entry name" value="Protein kinase-like (PK-like)"/>
    <property type="match status" value="1"/>
</dbReference>
<organism evidence="13 14">
    <name type="scientific">Propioniciclava sinopodophylli</name>
    <dbReference type="NCBI Taxonomy" id="1837344"/>
    <lineage>
        <taxon>Bacteria</taxon>
        <taxon>Bacillati</taxon>
        <taxon>Actinomycetota</taxon>
        <taxon>Actinomycetes</taxon>
        <taxon>Propionibacteriales</taxon>
        <taxon>Propionibacteriaceae</taxon>
        <taxon>Propioniciclava</taxon>
    </lineage>
</organism>
<dbReference type="PROSITE" id="PS00108">
    <property type="entry name" value="PROTEIN_KINASE_ST"/>
    <property type="match status" value="1"/>
</dbReference>
<dbReference type="PANTHER" id="PTHR43289:SF34">
    <property type="entry name" value="SERINE_THREONINE-PROTEIN KINASE YBDM-RELATED"/>
    <property type="match status" value="1"/>
</dbReference>
<keyword evidence="4 9" id="KW-0547">Nucleotide-binding</keyword>
<dbReference type="Proteomes" id="UP000292373">
    <property type="component" value="Unassembled WGS sequence"/>
</dbReference>
<dbReference type="EC" id="2.7.11.1" evidence="1"/>
<dbReference type="FunFam" id="1.10.510.10:FF:000021">
    <property type="entry name" value="Serine/threonine protein kinase"/>
    <property type="match status" value="1"/>
</dbReference>
<evidence type="ECO:0000313" key="13">
    <source>
        <dbReference type="EMBL" id="TBT83544.1"/>
    </source>
</evidence>
<dbReference type="PANTHER" id="PTHR43289">
    <property type="entry name" value="MITOGEN-ACTIVATED PROTEIN KINASE KINASE KINASE 20-RELATED"/>
    <property type="match status" value="1"/>
</dbReference>
<evidence type="ECO:0000256" key="7">
    <source>
        <dbReference type="ARBA" id="ARBA00047899"/>
    </source>
</evidence>
<dbReference type="EMBL" id="SDMQ01000011">
    <property type="protein sequence ID" value="TBT83544.1"/>
    <property type="molecule type" value="Genomic_DNA"/>
</dbReference>
<evidence type="ECO:0000256" key="3">
    <source>
        <dbReference type="ARBA" id="ARBA00022679"/>
    </source>
</evidence>
<comment type="catalytic activity">
    <reaction evidence="8">
        <text>L-seryl-[protein] + ATP = O-phospho-L-seryl-[protein] + ADP + H(+)</text>
        <dbReference type="Rhea" id="RHEA:17989"/>
        <dbReference type="Rhea" id="RHEA-COMP:9863"/>
        <dbReference type="Rhea" id="RHEA-COMP:11604"/>
        <dbReference type="ChEBI" id="CHEBI:15378"/>
        <dbReference type="ChEBI" id="CHEBI:29999"/>
        <dbReference type="ChEBI" id="CHEBI:30616"/>
        <dbReference type="ChEBI" id="CHEBI:83421"/>
        <dbReference type="ChEBI" id="CHEBI:456216"/>
        <dbReference type="EC" id="2.7.11.1"/>
    </reaction>
</comment>
<keyword evidence="5 13" id="KW-0418">Kinase</keyword>
<keyword evidence="11" id="KW-1133">Transmembrane helix</keyword>
<reference evidence="13 14" key="1">
    <citation type="submission" date="2019-01" db="EMBL/GenBank/DDBJ databases">
        <title>Lactibacter flavus gen. nov., sp. nov., a novel bacterium of the family Propionibacteriaceae isolated from raw milk and dairy products.</title>
        <authorList>
            <person name="Huptas C."/>
            <person name="Wenning M."/>
            <person name="Breitenwieser F."/>
            <person name="Doll E."/>
            <person name="Von Neubeck M."/>
            <person name="Busse H.-J."/>
            <person name="Scherer S."/>
        </authorList>
    </citation>
    <scope>NUCLEOTIDE SEQUENCE [LARGE SCALE GENOMIC DNA]</scope>
    <source>
        <strain evidence="13 14">KCTC 33808</strain>
    </source>
</reference>
<dbReference type="Gene3D" id="3.30.200.20">
    <property type="entry name" value="Phosphorylase Kinase, domain 1"/>
    <property type="match status" value="1"/>
</dbReference>
<feature type="compositionally biased region" description="Low complexity" evidence="10">
    <location>
        <begin position="390"/>
        <end position="417"/>
    </location>
</feature>
<keyword evidence="11" id="KW-0812">Transmembrane</keyword>
<keyword evidence="6 9" id="KW-0067">ATP-binding</keyword>
<evidence type="ECO:0000256" key="5">
    <source>
        <dbReference type="ARBA" id="ARBA00022777"/>
    </source>
</evidence>
<sequence>MRNPARRLMCSSAGEPTMGGMEWGQQVGGRYRLTAPLGRGAMGKVYRARDERLRRDVAVKVVDLTQTTDTSVADRFHREAIATAQLNHRNIVTIFDAGSDAREAWLVMELLSGQALSTIIRDSGPLPEARAIAIARPVASALVATHAIGVVHRDIKPANIMVDGDAVKLLDFGIALVQLDAEAHLTAPATTLGTAAYMSPEQAQGRRATAASDVYALGGVLVAMLTGHPPYGGDNPIQVAQRHVTEPAVSVRSRRPGISPALDDLVSRMLAKDPLARPTAAVVSQALAQLAEDPRSARTTILPAAVAAAGAAVVAPAATAVLPAATSALPAPTRAEAIPPRRVPPSRPPGDGFRTAALWLGVIIVAILVFMAAWAIGSQMFRGVAAATPASAVPGASAQPTRDAEPTTAPRRPTAPATEPPASRPPVALPSLPITLPTLPSGEEVALRTALAGVDAALAALPADSKAAKALTKAWESSRDDVADGIDPGAALDQMAEEIDKQREKGELNPLEAGAIRLALSAVRAAL</sequence>
<dbReference type="InterPro" id="IPR017441">
    <property type="entry name" value="Protein_kinase_ATP_BS"/>
</dbReference>
<evidence type="ECO:0000259" key="12">
    <source>
        <dbReference type="PROSITE" id="PS50011"/>
    </source>
</evidence>
<comment type="caution">
    <text evidence="13">The sequence shown here is derived from an EMBL/GenBank/DDBJ whole genome shotgun (WGS) entry which is preliminary data.</text>
</comment>
<feature type="compositionally biased region" description="Pro residues" evidence="10">
    <location>
        <begin position="418"/>
        <end position="428"/>
    </location>
</feature>
<comment type="catalytic activity">
    <reaction evidence="7">
        <text>L-threonyl-[protein] + ATP = O-phospho-L-threonyl-[protein] + ADP + H(+)</text>
        <dbReference type="Rhea" id="RHEA:46608"/>
        <dbReference type="Rhea" id="RHEA-COMP:11060"/>
        <dbReference type="Rhea" id="RHEA-COMP:11605"/>
        <dbReference type="ChEBI" id="CHEBI:15378"/>
        <dbReference type="ChEBI" id="CHEBI:30013"/>
        <dbReference type="ChEBI" id="CHEBI:30616"/>
        <dbReference type="ChEBI" id="CHEBI:61977"/>
        <dbReference type="ChEBI" id="CHEBI:456216"/>
        <dbReference type="EC" id="2.7.11.1"/>
    </reaction>
</comment>
<feature type="domain" description="Protein kinase" evidence="12">
    <location>
        <begin position="31"/>
        <end position="290"/>
    </location>
</feature>
<dbReference type="Gene3D" id="1.10.510.10">
    <property type="entry name" value="Transferase(Phosphotransferase) domain 1"/>
    <property type="match status" value="1"/>
</dbReference>
<dbReference type="Pfam" id="PF00069">
    <property type="entry name" value="Pkinase"/>
    <property type="match status" value="1"/>
</dbReference>
<dbReference type="GO" id="GO:0004674">
    <property type="term" value="F:protein serine/threonine kinase activity"/>
    <property type="evidence" value="ECO:0007669"/>
    <property type="project" value="UniProtKB-KW"/>
</dbReference>
<feature type="transmembrane region" description="Helical" evidence="11">
    <location>
        <begin position="356"/>
        <end position="376"/>
    </location>
</feature>
<keyword evidence="11" id="KW-0472">Membrane</keyword>
<evidence type="ECO:0000313" key="14">
    <source>
        <dbReference type="Proteomes" id="UP000292373"/>
    </source>
</evidence>